<dbReference type="InterPro" id="IPR050465">
    <property type="entry name" value="UPF0194_transport"/>
</dbReference>
<dbReference type="AlphaFoldDB" id="A0A8J3QL86"/>
<evidence type="ECO:0000313" key="5">
    <source>
        <dbReference type="EMBL" id="GIH13004.1"/>
    </source>
</evidence>
<keyword evidence="2" id="KW-0175">Coiled coil</keyword>
<dbReference type="Gene3D" id="2.40.420.20">
    <property type="match status" value="1"/>
</dbReference>
<proteinExistence type="predicted"/>
<evidence type="ECO:0000256" key="1">
    <source>
        <dbReference type="ARBA" id="ARBA00004196"/>
    </source>
</evidence>
<dbReference type="InterPro" id="IPR002477">
    <property type="entry name" value="Peptidoglycan-bd-like"/>
</dbReference>
<dbReference type="SUPFAM" id="SSF47090">
    <property type="entry name" value="PGBD-like"/>
    <property type="match status" value="1"/>
</dbReference>
<dbReference type="InterPro" id="IPR036366">
    <property type="entry name" value="PGBDSf"/>
</dbReference>
<dbReference type="GO" id="GO:0030313">
    <property type="term" value="C:cell envelope"/>
    <property type="evidence" value="ECO:0007669"/>
    <property type="project" value="UniProtKB-SubCell"/>
</dbReference>
<sequence>MAVVVAVCAGAAAAWWYPHRPRTQVAQAQTPVALATAEVTKGDLAATVQVPGRLGFSGSYTLVNQRRGTITAVPVPGAVITRGQTVYSVDQDPIPLLYGTVPFYRTLTIGTEGQDVRELEENLVALGYANPSGLTVDDSYTDATAQAVRRWQRALDENDTGLVRAGDAVVAPGAVRVATVSATTGGPAAPASTIATGTGTGHDAYVDVPLADLAYVHKGQTVQVLLPSGKTVSGSVATIGTASATQGGNSDGTAEQTGGRPNACQGNSCPQSVSVEIAIDSHANLGGVDQAPISVTLNGEKRSGVLIVPVSALTVADGGFAVVIVDGTQRRTVKVTTGLFASGSVEISGDGITAGARVEVPDL</sequence>
<dbReference type="PANTHER" id="PTHR32347">
    <property type="entry name" value="EFFLUX SYSTEM COMPONENT YKNX-RELATED"/>
    <property type="match status" value="1"/>
</dbReference>
<dbReference type="Proteomes" id="UP000642748">
    <property type="component" value="Unassembled WGS sequence"/>
</dbReference>
<organism evidence="5 6">
    <name type="scientific">Rugosimonospora africana</name>
    <dbReference type="NCBI Taxonomy" id="556532"/>
    <lineage>
        <taxon>Bacteria</taxon>
        <taxon>Bacillati</taxon>
        <taxon>Actinomycetota</taxon>
        <taxon>Actinomycetes</taxon>
        <taxon>Micromonosporales</taxon>
        <taxon>Micromonosporaceae</taxon>
        <taxon>Rugosimonospora</taxon>
    </lineage>
</organism>
<dbReference type="RefSeq" id="WP_203916710.1">
    <property type="nucleotide sequence ID" value="NZ_BONZ01000013.1"/>
</dbReference>
<keyword evidence="6" id="KW-1185">Reference proteome</keyword>
<comment type="caution">
    <text evidence="5">The sequence shown here is derived from an EMBL/GenBank/DDBJ whole genome shotgun (WGS) entry which is preliminary data.</text>
</comment>
<dbReference type="EMBL" id="BONZ01000013">
    <property type="protein sequence ID" value="GIH13004.1"/>
    <property type="molecule type" value="Genomic_DNA"/>
</dbReference>
<reference evidence="5" key="1">
    <citation type="submission" date="2021-01" db="EMBL/GenBank/DDBJ databases">
        <title>Whole genome shotgun sequence of Rugosimonospora africana NBRC 104875.</title>
        <authorList>
            <person name="Komaki H."/>
            <person name="Tamura T."/>
        </authorList>
    </citation>
    <scope>NUCLEOTIDE SEQUENCE</scope>
    <source>
        <strain evidence="5">NBRC 104875</strain>
    </source>
</reference>
<dbReference type="Gene3D" id="1.10.101.10">
    <property type="entry name" value="PGBD-like superfamily/PGBD"/>
    <property type="match status" value="1"/>
</dbReference>
<dbReference type="Pfam" id="PF01471">
    <property type="entry name" value="PG_binding_1"/>
    <property type="match status" value="1"/>
</dbReference>
<evidence type="ECO:0000256" key="3">
    <source>
        <dbReference type="SAM" id="MobiDB-lite"/>
    </source>
</evidence>
<feature type="region of interest" description="Disordered" evidence="3">
    <location>
        <begin position="241"/>
        <end position="267"/>
    </location>
</feature>
<comment type="subcellular location">
    <subcellularLocation>
        <location evidence="1">Cell envelope</location>
    </subcellularLocation>
</comment>
<dbReference type="InterPro" id="IPR036365">
    <property type="entry name" value="PGBD-like_sf"/>
</dbReference>
<feature type="compositionally biased region" description="Polar residues" evidence="3">
    <location>
        <begin position="241"/>
        <end position="256"/>
    </location>
</feature>
<feature type="domain" description="Peptidoglycan binding-like" evidence="4">
    <location>
        <begin position="113"/>
        <end position="161"/>
    </location>
</feature>
<evidence type="ECO:0000259" key="4">
    <source>
        <dbReference type="Pfam" id="PF01471"/>
    </source>
</evidence>
<name>A0A8J3QL86_9ACTN</name>
<evidence type="ECO:0000313" key="6">
    <source>
        <dbReference type="Proteomes" id="UP000642748"/>
    </source>
</evidence>
<evidence type="ECO:0000256" key="2">
    <source>
        <dbReference type="ARBA" id="ARBA00023054"/>
    </source>
</evidence>
<gene>
    <name evidence="5" type="ORF">Raf01_11760</name>
</gene>
<protein>
    <submittedName>
        <fullName evidence="5">Peptidoglycan-binding protein</fullName>
    </submittedName>
</protein>
<accession>A0A8J3QL86</accession>